<evidence type="ECO:0000313" key="13">
    <source>
        <dbReference type="Proteomes" id="UP001365405"/>
    </source>
</evidence>
<feature type="domain" description="Helicase C-terminal" evidence="10">
    <location>
        <begin position="259"/>
        <end position="413"/>
    </location>
</feature>
<protein>
    <submittedName>
        <fullName evidence="12">DEAD/DEAH box helicase</fullName>
        <ecNumber evidence="12">3.6.4.-</ecNumber>
    </submittedName>
</protein>
<dbReference type="InterPro" id="IPR014001">
    <property type="entry name" value="Helicase_ATP-bd"/>
</dbReference>
<dbReference type="InterPro" id="IPR027417">
    <property type="entry name" value="P-loop_NTPase"/>
</dbReference>
<keyword evidence="1 7" id="KW-0547">Nucleotide-binding</keyword>
<dbReference type="Pfam" id="PF00270">
    <property type="entry name" value="DEAD"/>
    <property type="match status" value="1"/>
</dbReference>
<keyword evidence="3 7" id="KW-0347">Helicase</keyword>
<dbReference type="Proteomes" id="UP001365405">
    <property type="component" value="Unassembled WGS sequence"/>
</dbReference>
<dbReference type="SMART" id="SM00487">
    <property type="entry name" value="DEXDc"/>
    <property type="match status" value="1"/>
</dbReference>
<dbReference type="CDD" id="cd00268">
    <property type="entry name" value="DEADc"/>
    <property type="match status" value="1"/>
</dbReference>
<dbReference type="InterPro" id="IPR044742">
    <property type="entry name" value="DEAD/DEAH_RhlB"/>
</dbReference>
<dbReference type="PROSITE" id="PS51194">
    <property type="entry name" value="HELICASE_CTER"/>
    <property type="match status" value="1"/>
</dbReference>
<evidence type="ECO:0000313" key="12">
    <source>
        <dbReference type="EMBL" id="MEK8053007.1"/>
    </source>
</evidence>
<dbReference type="EMBL" id="JBBUTH010000010">
    <property type="protein sequence ID" value="MEK8053007.1"/>
    <property type="molecule type" value="Genomic_DNA"/>
</dbReference>
<dbReference type="PANTHER" id="PTHR47959">
    <property type="entry name" value="ATP-DEPENDENT RNA HELICASE RHLE-RELATED"/>
    <property type="match status" value="1"/>
</dbReference>
<evidence type="ECO:0000259" key="9">
    <source>
        <dbReference type="PROSITE" id="PS51192"/>
    </source>
</evidence>
<gene>
    <name evidence="12" type="ORF">AACH10_22330</name>
</gene>
<evidence type="ECO:0000256" key="3">
    <source>
        <dbReference type="ARBA" id="ARBA00022806"/>
    </source>
</evidence>
<evidence type="ECO:0000256" key="4">
    <source>
        <dbReference type="ARBA" id="ARBA00022840"/>
    </source>
</evidence>
<feature type="compositionally biased region" description="Low complexity" evidence="8">
    <location>
        <begin position="430"/>
        <end position="444"/>
    </location>
</feature>
<comment type="caution">
    <text evidence="12">The sequence shown here is derived from an EMBL/GenBank/DDBJ whole genome shotgun (WGS) entry which is preliminary data.</text>
</comment>
<evidence type="ECO:0000256" key="8">
    <source>
        <dbReference type="SAM" id="MobiDB-lite"/>
    </source>
</evidence>
<evidence type="ECO:0000256" key="1">
    <source>
        <dbReference type="ARBA" id="ARBA00022741"/>
    </source>
</evidence>
<dbReference type="SMART" id="SM00490">
    <property type="entry name" value="HELICc"/>
    <property type="match status" value="1"/>
</dbReference>
<dbReference type="InterPro" id="IPR001650">
    <property type="entry name" value="Helicase_C-like"/>
</dbReference>
<accession>A0ABU9CMG0</accession>
<dbReference type="RefSeq" id="WP_341412740.1">
    <property type="nucleotide sequence ID" value="NZ_JBBUTH010000010.1"/>
</dbReference>
<dbReference type="CDD" id="cd18787">
    <property type="entry name" value="SF2_C_DEAD"/>
    <property type="match status" value="1"/>
</dbReference>
<feature type="domain" description="DEAD-box RNA helicase Q" evidence="11">
    <location>
        <begin position="1"/>
        <end position="29"/>
    </location>
</feature>
<comment type="similarity">
    <text evidence="5 7">Belongs to the DEAD box helicase family.</text>
</comment>
<organism evidence="12 13">
    <name type="scientific">Pseudaquabacterium inlustre</name>
    <dbReference type="NCBI Taxonomy" id="2984192"/>
    <lineage>
        <taxon>Bacteria</taxon>
        <taxon>Pseudomonadati</taxon>
        <taxon>Pseudomonadota</taxon>
        <taxon>Betaproteobacteria</taxon>
        <taxon>Burkholderiales</taxon>
        <taxon>Sphaerotilaceae</taxon>
        <taxon>Pseudaquabacterium</taxon>
    </lineage>
</organism>
<dbReference type="GO" id="GO:0004386">
    <property type="term" value="F:helicase activity"/>
    <property type="evidence" value="ECO:0007669"/>
    <property type="project" value="UniProtKB-KW"/>
</dbReference>
<sequence length="444" mass="47105">MSFATLGLFPALVDALAQAERTDPTPIQAQAIPAVLAGRDLLAQAPTGTGKTLAYALPLLQQALKLSGGPAQRQRDPSALVLVPTRELAQQVGEVLRGLVRGLPPHASAWRSDAPPPPRLRVAVLQGGVSINPQLMALRGGADIVVATPGRVLDVVAHNALRLGALKTLVLDEADRLLALGFADELDRVLALLPAQRQNLLFSATYGQGTGGAGAALQAVADRLLRDPVTLRDESAGTQPPAAIQQRAITVDTAQRGPLLRQLLKEMDEPRTLVFVATRHAAELVAEKLLRHGHRAVALHGELSQGTRWRVLDGLRRGETRVVVATDMAARGLDIPDLALVINFDLPRSADDHVHRIGRTGRAGATGLAISFVPPTVEAHFRLIEKRQGQRVPREVLPGFAPTEVPPPSDPTGGVKGKRKSKKDKLREQAAAAAAAATAPTARR</sequence>
<evidence type="ECO:0000256" key="7">
    <source>
        <dbReference type="RuleBase" id="RU000492"/>
    </source>
</evidence>
<dbReference type="Gene3D" id="3.40.50.300">
    <property type="entry name" value="P-loop containing nucleotide triphosphate hydrolases"/>
    <property type="match status" value="2"/>
</dbReference>
<dbReference type="Pfam" id="PF00271">
    <property type="entry name" value="Helicase_C"/>
    <property type="match status" value="1"/>
</dbReference>
<dbReference type="GO" id="GO:0016787">
    <property type="term" value="F:hydrolase activity"/>
    <property type="evidence" value="ECO:0007669"/>
    <property type="project" value="UniProtKB-KW"/>
</dbReference>
<dbReference type="PANTHER" id="PTHR47959:SF13">
    <property type="entry name" value="ATP-DEPENDENT RNA HELICASE RHLE"/>
    <property type="match status" value="1"/>
</dbReference>
<dbReference type="PROSITE" id="PS51195">
    <property type="entry name" value="Q_MOTIF"/>
    <property type="match status" value="1"/>
</dbReference>
<dbReference type="InterPro" id="IPR050079">
    <property type="entry name" value="DEAD_box_RNA_helicase"/>
</dbReference>
<name>A0ABU9CMG0_9BURK</name>
<evidence type="ECO:0000259" key="11">
    <source>
        <dbReference type="PROSITE" id="PS51195"/>
    </source>
</evidence>
<dbReference type="InterPro" id="IPR000629">
    <property type="entry name" value="RNA-helicase_DEAD-box_CS"/>
</dbReference>
<feature type="domain" description="Helicase ATP-binding" evidence="9">
    <location>
        <begin position="32"/>
        <end position="224"/>
    </location>
</feature>
<dbReference type="InterPro" id="IPR011545">
    <property type="entry name" value="DEAD/DEAH_box_helicase_dom"/>
</dbReference>
<keyword evidence="13" id="KW-1185">Reference proteome</keyword>
<evidence type="ECO:0000256" key="5">
    <source>
        <dbReference type="ARBA" id="ARBA00038437"/>
    </source>
</evidence>
<dbReference type="PROSITE" id="PS51192">
    <property type="entry name" value="HELICASE_ATP_BIND_1"/>
    <property type="match status" value="1"/>
</dbReference>
<dbReference type="InterPro" id="IPR014014">
    <property type="entry name" value="RNA_helicase_DEAD_Q_motif"/>
</dbReference>
<feature type="short sequence motif" description="Q motif" evidence="6">
    <location>
        <begin position="1"/>
        <end position="29"/>
    </location>
</feature>
<keyword evidence="4 7" id="KW-0067">ATP-binding</keyword>
<dbReference type="PROSITE" id="PS00039">
    <property type="entry name" value="DEAD_ATP_HELICASE"/>
    <property type="match status" value="1"/>
</dbReference>
<reference evidence="12 13" key="1">
    <citation type="submission" date="2024-04" db="EMBL/GenBank/DDBJ databases">
        <title>Novel species of the genus Ideonella isolated from streams.</title>
        <authorList>
            <person name="Lu H."/>
        </authorList>
    </citation>
    <scope>NUCLEOTIDE SEQUENCE [LARGE SCALE GENOMIC DNA]</scope>
    <source>
        <strain evidence="12 13">DXS22W</strain>
    </source>
</reference>
<evidence type="ECO:0000256" key="2">
    <source>
        <dbReference type="ARBA" id="ARBA00022801"/>
    </source>
</evidence>
<evidence type="ECO:0000259" key="10">
    <source>
        <dbReference type="PROSITE" id="PS51194"/>
    </source>
</evidence>
<dbReference type="EC" id="3.6.4.-" evidence="12"/>
<dbReference type="SUPFAM" id="SSF52540">
    <property type="entry name" value="P-loop containing nucleoside triphosphate hydrolases"/>
    <property type="match status" value="1"/>
</dbReference>
<evidence type="ECO:0000256" key="6">
    <source>
        <dbReference type="PROSITE-ProRule" id="PRU00552"/>
    </source>
</evidence>
<keyword evidence="2 7" id="KW-0378">Hydrolase</keyword>
<feature type="region of interest" description="Disordered" evidence="8">
    <location>
        <begin position="397"/>
        <end position="444"/>
    </location>
</feature>
<proteinExistence type="inferred from homology"/>